<comment type="similarity">
    <text evidence="1 2">Belongs to the UPF0102 family.</text>
</comment>
<dbReference type="InterPro" id="IPR003509">
    <property type="entry name" value="UPF0102_YraN-like"/>
</dbReference>
<dbReference type="EMBL" id="LT629785">
    <property type="protein sequence ID" value="SDT90701.1"/>
    <property type="molecule type" value="Genomic_DNA"/>
</dbReference>
<dbReference type="NCBIfam" id="TIGR00252">
    <property type="entry name" value="YraN family protein"/>
    <property type="match status" value="1"/>
</dbReference>
<evidence type="ECO:0000313" key="3">
    <source>
        <dbReference type="EMBL" id="SDT90701.1"/>
    </source>
</evidence>
<sequence>MGISQHSGQTAEKLARQHLEQNGLTLVAQNWRCKRGELDLIMLEGNTLVFVEVRFRKHAAWGGALESVDMRKRGKLILAAQQYLQSEPRWSKSPCRFDVIAIEPGKQPDSPQLNWLKSAFES</sequence>
<dbReference type="STRING" id="364197.SAMN05216296_0450"/>
<dbReference type="Proteomes" id="UP000243232">
    <property type="component" value="Chromosome I"/>
</dbReference>
<organism evidence="3 4">
    <name type="scientific">Pseudomonas pohangensis</name>
    <dbReference type="NCBI Taxonomy" id="364197"/>
    <lineage>
        <taxon>Bacteria</taxon>
        <taxon>Pseudomonadati</taxon>
        <taxon>Pseudomonadota</taxon>
        <taxon>Gammaproteobacteria</taxon>
        <taxon>Pseudomonadales</taxon>
        <taxon>Pseudomonadaceae</taxon>
        <taxon>Pseudomonas</taxon>
    </lineage>
</organism>
<dbReference type="AlphaFoldDB" id="A0A1H2E6G5"/>
<dbReference type="InterPro" id="IPR011335">
    <property type="entry name" value="Restrct_endonuc-II-like"/>
</dbReference>
<keyword evidence="3" id="KW-0540">Nuclease</keyword>
<keyword evidence="3" id="KW-0378">Hydrolase</keyword>
<dbReference type="RefSeq" id="WP_090192887.1">
    <property type="nucleotide sequence ID" value="NZ_LT629785.1"/>
</dbReference>
<dbReference type="OrthoDB" id="9794876at2"/>
<dbReference type="HAMAP" id="MF_00048">
    <property type="entry name" value="UPF0102"/>
    <property type="match status" value="1"/>
</dbReference>
<gene>
    <name evidence="3" type="ORF">SAMN05216296_0450</name>
</gene>
<keyword evidence="3" id="KW-0255">Endonuclease</keyword>
<dbReference type="Pfam" id="PF02021">
    <property type="entry name" value="UPF0102"/>
    <property type="match status" value="1"/>
</dbReference>
<dbReference type="PANTHER" id="PTHR34039">
    <property type="entry name" value="UPF0102 PROTEIN YRAN"/>
    <property type="match status" value="1"/>
</dbReference>
<keyword evidence="4" id="KW-1185">Reference proteome</keyword>
<dbReference type="SUPFAM" id="SSF52980">
    <property type="entry name" value="Restriction endonuclease-like"/>
    <property type="match status" value="1"/>
</dbReference>
<dbReference type="PANTHER" id="PTHR34039:SF1">
    <property type="entry name" value="UPF0102 PROTEIN YRAN"/>
    <property type="match status" value="1"/>
</dbReference>
<protein>
    <recommendedName>
        <fullName evidence="2">UPF0102 protein SAMN05216296_0450</fullName>
    </recommendedName>
</protein>
<dbReference type="GO" id="GO:0003676">
    <property type="term" value="F:nucleic acid binding"/>
    <property type="evidence" value="ECO:0007669"/>
    <property type="project" value="InterPro"/>
</dbReference>
<dbReference type="Gene3D" id="3.40.1350.10">
    <property type="match status" value="1"/>
</dbReference>
<evidence type="ECO:0000313" key="4">
    <source>
        <dbReference type="Proteomes" id="UP000243232"/>
    </source>
</evidence>
<accession>A0A1H2E6G5</accession>
<dbReference type="CDD" id="cd20736">
    <property type="entry name" value="PoNe_Nuclease"/>
    <property type="match status" value="1"/>
</dbReference>
<dbReference type="InterPro" id="IPR011856">
    <property type="entry name" value="tRNA_endonuc-like_dom_sf"/>
</dbReference>
<proteinExistence type="inferred from homology"/>
<evidence type="ECO:0000256" key="1">
    <source>
        <dbReference type="ARBA" id="ARBA00006738"/>
    </source>
</evidence>
<dbReference type="GO" id="GO:0004519">
    <property type="term" value="F:endonuclease activity"/>
    <property type="evidence" value="ECO:0007669"/>
    <property type="project" value="UniProtKB-KW"/>
</dbReference>
<reference evidence="4" key="1">
    <citation type="submission" date="2016-10" db="EMBL/GenBank/DDBJ databases">
        <authorList>
            <person name="Varghese N."/>
            <person name="Submissions S."/>
        </authorList>
    </citation>
    <scope>NUCLEOTIDE SEQUENCE [LARGE SCALE GENOMIC DNA]</scope>
    <source>
        <strain evidence="4">DSM 17875</strain>
    </source>
</reference>
<evidence type="ECO:0000256" key="2">
    <source>
        <dbReference type="HAMAP-Rule" id="MF_00048"/>
    </source>
</evidence>
<dbReference type="NCBIfam" id="NF009150">
    <property type="entry name" value="PRK12497.1-3"/>
    <property type="match status" value="1"/>
</dbReference>
<name>A0A1H2E6G5_9PSED</name>